<feature type="domain" description="Amidohydrolase-related" evidence="2">
    <location>
        <begin position="7"/>
        <end position="317"/>
    </location>
</feature>
<dbReference type="RefSeq" id="WP_144641945.1">
    <property type="nucleotide sequence ID" value="NZ_BNAX01000002.1"/>
</dbReference>
<sequence>MSHTEVIDAHAHVVPLPLLRELSEARRSDQGWVVSMPGTGDTRPIGARMIEPGLRRAWLAEHGIARQVLSPWMDIQTDGTRDWVLRLNDAMCAAAAELDTVALASVDTADGDQAASDLEKAWAQPELAGLVLNTNPAGKPLHDPSLAPLWTLAEEQRIPVVLHPPTCGPSDALPTLGSMGNVHGRLVDNTLAITELILHGLLDRHPRLQLLLVHGGGFLPYQAGRLDGGYRTKEAFAVELERGKPSAYLPDLYYDTVALSAPAISFLAGIAGPGHVLLGSDYPFALGDPQPVRTIEETGLEPAPILHDTAAAMFWRNS</sequence>
<evidence type="ECO:0000256" key="1">
    <source>
        <dbReference type="ARBA" id="ARBA00023239"/>
    </source>
</evidence>
<dbReference type="AlphaFoldDB" id="A0A558A690"/>
<dbReference type="InterPro" id="IPR032465">
    <property type="entry name" value="ACMSD"/>
</dbReference>
<dbReference type="Proteomes" id="UP000318578">
    <property type="component" value="Unassembled WGS sequence"/>
</dbReference>
<keyword evidence="3" id="KW-0378">Hydrolase</keyword>
<dbReference type="GO" id="GO:0019748">
    <property type="term" value="P:secondary metabolic process"/>
    <property type="evidence" value="ECO:0007669"/>
    <property type="project" value="TreeGrafter"/>
</dbReference>
<keyword evidence="1" id="KW-0456">Lyase</keyword>
<dbReference type="EMBL" id="VJZA01000043">
    <property type="protein sequence ID" value="TVT19738.1"/>
    <property type="molecule type" value="Genomic_DNA"/>
</dbReference>
<dbReference type="PANTHER" id="PTHR21240:SF28">
    <property type="entry name" value="ISO-OROTATE DECARBOXYLASE (EUROFUNG)"/>
    <property type="match status" value="1"/>
</dbReference>
<dbReference type="Pfam" id="PF04909">
    <property type="entry name" value="Amidohydro_2"/>
    <property type="match status" value="1"/>
</dbReference>
<evidence type="ECO:0000259" key="2">
    <source>
        <dbReference type="Pfam" id="PF04909"/>
    </source>
</evidence>
<dbReference type="InterPro" id="IPR006680">
    <property type="entry name" value="Amidohydro-rel"/>
</dbReference>
<organism evidence="3 4">
    <name type="scientific">Amycolatopsis acidiphila</name>
    <dbReference type="NCBI Taxonomy" id="715473"/>
    <lineage>
        <taxon>Bacteria</taxon>
        <taxon>Bacillati</taxon>
        <taxon>Actinomycetota</taxon>
        <taxon>Actinomycetes</taxon>
        <taxon>Pseudonocardiales</taxon>
        <taxon>Pseudonocardiaceae</taxon>
        <taxon>Amycolatopsis</taxon>
    </lineage>
</organism>
<accession>A0A558A690</accession>
<gene>
    <name evidence="3" type="ORF">FNH06_22960</name>
</gene>
<dbReference type="PANTHER" id="PTHR21240">
    <property type="entry name" value="2-AMINO-3-CARBOXYLMUCONATE-6-SEMIALDEHYDE DECARBOXYLASE"/>
    <property type="match status" value="1"/>
</dbReference>
<dbReference type="GO" id="GO:0016831">
    <property type="term" value="F:carboxy-lyase activity"/>
    <property type="evidence" value="ECO:0007669"/>
    <property type="project" value="InterPro"/>
</dbReference>
<dbReference type="InterPro" id="IPR032466">
    <property type="entry name" value="Metal_Hydrolase"/>
</dbReference>
<keyword evidence="4" id="KW-1185">Reference proteome</keyword>
<proteinExistence type="predicted"/>
<protein>
    <submittedName>
        <fullName evidence="3">Amidohydrolase</fullName>
    </submittedName>
</protein>
<dbReference type="OrthoDB" id="8673173at2"/>
<evidence type="ECO:0000313" key="3">
    <source>
        <dbReference type="EMBL" id="TVT19738.1"/>
    </source>
</evidence>
<evidence type="ECO:0000313" key="4">
    <source>
        <dbReference type="Proteomes" id="UP000318578"/>
    </source>
</evidence>
<reference evidence="3 4" key="1">
    <citation type="submission" date="2019-07" db="EMBL/GenBank/DDBJ databases">
        <title>New species of Amycolatopsis and Streptomyces.</title>
        <authorList>
            <person name="Duangmal K."/>
            <person name="Teo W.F.A."/>
            <person name="Lipun K."/>
        </authorList>
    </citation>
    <scope>NUCLEOTIDE SEQUENCE [LARGE SCALE GENOMIC DNA]</scope>
    <source>
        <strain evidence="3 4">JCM 30562</strain>
    </source>
</reference>
<dbReference type="SUPFAM" id="SSF51556">
    <property type="entry name" value="Metallo-dependent hydrolases"/>
    <property type="match status" value="1"/>
</dbReference>
<name>A0A558A690_9PSEU</name>
<dbReference type="GO" id="GO:0005737">
    <property type="term" value="C:cytoplasm"/>
    <property type="evidence" value="ECO:0007669"/>
    <property type="project" value="TreeGrafter"/>
</dbReference>
<dbReference type="Gene3D" id="3.20.20.140">
    <property type="entry name" value="Metal-dependent hydrolases"/>
    <property type="match status" value="1"/>
</dbReference>
<dbReference type="GO" id="GO:0016787">
    <property type="term" value="F:hydrolase activity"/>
    <property type="evidence" value="ECO:0007669"/>
    <property type="project" value="UniProtKB-KW"/>
</dbReference>
<comment type="caution">
    <text evidence="3">The sequence shown here is derived from an EMBL/GenBank/DDBJ whole genome shotgun (WGS) entry which is preliminary data.</text>
</comment>